<keyword evidence="2" id="KW-0812">Transmembrane</keyword>
<organism evidence="3 4">
    <name type="scientific">Clavibacter michiganensis subsp. michiganensis</name>
    <dbReference type="NCBI Taxonomy" id="33013"/>
    <lineage>
        <taxon>Bacteria</taxon>
        <taxon>Bacillati</taxon>
        <taxon>Actinomycetota</taxon>
        <taxon>Actinomycetes</taxon>
        <taxon>Micrococcales</taxon>
        <taxon>Microbacteriaceae</taxon>
        <taxon>Clavibacter</taxon>
    </lineage>
</organism>
<feature type="compositionally biased region" description="Basic residues" evidence="1">
    <location>
        <begin position="36"/>
        <end position="47"/>
    </location>
</feature>
<dbReference type="AlphaFoldDB" id="A0A251XGP2"/>
<evidence type="ECO:0000313" key="4">
    <source>
        <dbReference type="Proteomes" id="UP000195062"/>
    </source>
</evidence>
<dbReference type="InterPro" id="IPR022121">
    <property type="entry name" value="Peptidase_M73_camelysin"/>
</dbReference>
<feature type="transmembrane region" description="Helical" evidence="2">
    <location>
        <begin position="52"/>
        <end position="78"/>
    </location>
</feature>
<feature type="compositionally biased region" description="Low complexity" evidence="1">
    <location>
        <begin position="10"/>
        <end position="19"/>
    </location>
</feature>
<feature type="region of interest" description="Disordered" evidence="1">
    <location>
        <begin position="1"/>
        <end position="47"/>
    </location>
</feature>
<comment type="caution">
    <text evidence="3">The sequence shown here is derived from an EMBL/GenBank/DDBJ whole genome shotgun (WGS) entry which is preliminary data.</text>
</comment>
<gene>
    <name evidence="3" type="ORF">CMMCAS07_14185</name>
</gene>
<dbReference type="Pfam" id="PF12389">
    <property type="entry name" value="Peptidase_M73"/>
    <property type="match status" value="1"/>
</dbReference>
<evidence type="ECO:0000313" key="3">
    <source>
        <dbReference type="EMBL" id="OUE01454.1"/>
    </source>
</evidence>
<dbReference type="EMBL" id="MDHH01000003">
    <property type="protein sequence ID" value="OUE01454.1"/>
    <property type="molecule type" value="Genomic_DNA"/>
</dbReference>
<keyword evidence="4" id="KW-1185">Reference proteome</keyword>
<proteinExistence type="predicted"/>
<evidence type="ECO:0000256" key="2">
    <source>
        <dbReference type="SAM" id="Phobius"/>
    </source>
</evidence>
<feature type="compositionally biased region" description="Basic and acidic residues" evidence="1">
    <location>
        <begin position="20"/>
        <end position="29"/>
    </location>
</feature>
<evidence type="ECO:0000256" key="1">
    <source>
        <dbReference type="SAM" id="MobiDB-lite"/>
    </source>
</evidence>
<keyword evidence="2" id="KW-0472">Membrane</keyword>
<reference evidence="3 4" key="1">
    <citation type="submission" date="2016-08" db="EMBL/GenBank/DDBJ databases">
        <title>Genome sequence of Clavibacter michiganensis subsp. michiganensis strain CASJ007.</title>
        <authorList>
            <person name="Thapa S.P."/>
            <person name="Coaker G."/>
        </authorList>
    </citation>
    <scope>NUCLEOTIDE SEQUENCE [LARGE SCALE GENOMIC DNA]</scope>
    <source>
        <strain evidence="3">CASJ007</strain>
    </source>
</reference>
<name>A0A251XGP2_CLAMM</name>
<sequence>MTSPAGGGSTRTTAPATTTRNEDDMRRNEAPAPRPAHGRRSARPARRSPLRAAWLTTGLLAAVVVASLAATGGSYALWNGAASTKPASVTSGTSGLVVTQQSALDSSKLLPGQSTLGTFTAKNTGTIALDVAISTRGTSSNSAFPGELSLRLGPVATTADCVHGATTFSGRPGQLHTPSGFVRIQPGASSVVCTEVLLDTDAPQSVQGSTAQLTFAIVGTQVQP</sequence>
<protein>
    <submittedName>
        <fullName evidence="3">Uncharacterized protein</fullName>
    </submittedName>
</protein>
<accession>A0A251XGP2</accession>
<keyword evidence="2" id="KW-1133">Transmembrane helix</keyword>
<dbReference type="Proteomes" id="UP000195062">
    <property type="component" value="Unassembled WGS sequence"/>
</dbReference>